<protein>
    <recommendedName>
        <fullName evidence="3">Cytosolic protein</fullName>
    </recommendedName>
</protein>
<evidence type="ECO:0008006" key="3">
    <source>
        <dbReference type="Google" id="ProtNLM"/>
    </source>
</evidence>
<organism evidence="1 2">
    <name type="scientific">Neobacillus rhizosphaerae</name>
    <dbReference type="NCBI Taxonomy" id="2880965"/>
    <lineage>
        <taxon>Bacteria</taxon>
        <taxon>Bacillati</taxon>
        <taxon>Bacillota</taxon>
        <taxon>Bacilli</taxon>
        <taxon>Bacillales</taxon>
        <taxon>Bacillaceae</taxon>
        <taxon>Neobacillus</taxon>
    </lineage>
</organism>
<dbReference type="Proteomes" id="UP000838308">
    <property type="component" value="Unassembled WGS sequence"/>
</dbReference>
<comment type="caution">
    <text evidence="1">The sequence shown here is derived from an EMBL/GenBank/DDBJ whole genome shotgun (WGS) entry which is preliminary data.</text>
</comment>
<proteinExistence type="predicted"/>
<reference evidence="1" key="1">
    <citation type="submission" date="2022-04" db="EMBL/GenBank/DDBJ databases">
        <authorList>
            <person name="Criscuolo A."/>
        </authorList>
    </citation>
    <scope>NUCLEOTIDE SEQUENCE</scope>
    <source>
        <strain evidence="1">CIP111895</strain>
    </source>
</reference>
<dbReference type="EMBL" id="CALBWS010000018">
    <property type="protein sequence ID" value="CAH2715663.1"/>
    <property type="molecule type" value="Genomic_DNA"/>
</dbReference>
<keyword evidence="2" id="KW-1185">Reference proteome</keyword>
<gene>
    <name evidence="1" type="primary">yfhS</name>
    <name evidence="1" type="ORF">BACCIP111895_02847</name>
</gene>
<sequence length="55" mass="6349">MTELSMMAKSEWETSELAFFHLSLQQIAPYLNSEGQTIHREIIKEIENRGGIKVI</sequence>
<accession>A0ABN8KTJ9</accession>
<name>A0ABN8KTJ9_9BACI</name>
<evidence type="ECO:0000313" key="1">
    <source>
        <dbReference type="EMBL" id="CAH2715663.1"/>
    </source>
</evidence>
<evidence type="ECO:0000313" key="2">
    <source>
        <dbReference type="Proteomes" id="UP000838308"/>
    </source>
</evidence>